<keyword evidence="1" id="KW-0812">Transmembrane</keyword>
<keyword evidence="3" id="KW-1185">Reference proteome</keyword>
<dbReference type="EMBL" id="VCAO01000001">
    <property type="protein sequence ID" value="TMM50208.1"/>
    <property type="molecule type" value="Genomic_DNA"/>
</dbReference>
<evidence type="ECO:0000313" key="3">
    <source>
        <dbReference type="Proteomes" id="UP000309668"/>
    </source>
</evidence>
<keyword evidence="1" id="KW-0472">Membrane</keyword>
<accession>A0A5S3P9T5</accession>
<sequence>MTIIEAYLAVAVMFAGGWLALFLSGRKRYAIAASLSLTFLGLLPFFGILEVFGVWWERVTVISIYAIPTIAISLLALGLTIYFSADRRTT</sequence>
<feature type="transmembrane region" description="Helical" evidence="1">
    <location>
        <begin position="62"/>
        <end position="85"/>
    </location>
</feature>
<reference evidence="2 3" key="1">
    <citation type="submission" date="2019-05" db="EMBL/GenBank/DDBJ databases">
        <title>Erythrobacter marisflavi sp. nov., isolated from isolated from water of an estuary environment.</title>
        <authorList>
            <person name="Yoon J.-H."/>
        </authorList>
    </citation>
    <scope>NUCLEOTIDE SEQUENCE [LARGE SCALE GENOMIC DNA]</scope>
    <source>
        <strain evidence="2 3">KEM-5</strain>
    </source>
</reference>
<organism evidence="2 3">
    <name type="scientific">Qipengyuania marisflavi</name>
    <dbReference type="NCBI Taxonomy" id="2486356"/>
    <lineage>
        <taxon>Bacteria</taxon>
        <taxon>Pseudomonadati</taxon>
        <taxon>Pseudomonadota</taxon>
        <taxon>Alphaproteobacteria</taxon>
        <taxon>Sphingomonadales</taxon>
        <taxon>Erythrobacteraceae</taxon>
        <taxon>Qipengyuania</taxon>
    </lineage>
</organism>
<evidence type="ECO:0000256" key="1">
    <source>
        <dbReference type="SAM" id="Phobius"/>
    </source>
</evidence>
<keyword evidence="1" id="KW-1133">Transmembrane helix</keyword>
<dbReference type="RefSeq" id="WP_138615809.1">
    <property type="nucleotide sequence ID" value="NZ_VCAO01000001.1"/>
</dbReference>
<name>A0A5S3P9T5_9SPHN</name>
<comment type="caution">
    <text evidence="2">The sequence shown here is derived from an EMBL/GenBank/DDBJ whole genome shotgun (WGS) entry which is preliminary data.</text>
</comment>
<evidence type="ECO:0000313" key="2">
    <source>
        <dbReference type="EMBL" id="TMM50208.1"/>
    </source>
</evidence>
<protein>
    <submittedName>
        <fullName evidence="2">Uncharacterized protein</fullName>
    </submittedName>
</protein>
<feature type="transmembrane region" description="Helical" evidence="1">
    <location>
        <begin position="35"/>
        <end position="56"/>
    </location>
</feature>
<feature type="transmembrane region" description="Helical" evidence="1">
    <location>
        <begin position="6"/>
        <end position="23"/>
    </location>
</feature>
<gene>
    <name evidence="2" type="ORF">FEV51_03220</name>
</gene>
<proteinExistence type="predicted"/>
<dbReference type="Proteomes" id="UP000309668">
    <property type="component" value="Unassembled WGS sequence"/>
</dbReference>
<dbReference type="AlphaFoldDB" id="A0A5S3P9T5"/>